<keyword evidence="2" id="KW-0812">Transmembrane</keyword>
<reference evidence="4 5" key="1">
    <citation type="submission" date="2019-06" db="EMBL/GenBank/DDBJ databases">
        <title>Flavibacter putida gen. nov., sp. nov., a novel marine bacterium of the family Flavobacteriaceae isolated from coastal seawater.</title>
        <authorList>
            <person name="Feng X."/>
        </authorList>
    </citation>
    <scope>NUCLEOTIDE SEQUENCE [LARGE SCALE GENOMIC DNA]</scope>
    <source>
        <strain evidence="4 5">PLHSN227</strain>
    </source>
</reference>
<comment type="caution">
    <text evidence="4">The sequence shown here is derived from an EMBL/GenBank/DDBJ whole genome shotgun (WGS) entry which is preliminary data.</text>
</comment>
<dbReference type="Gene3D" id="3.40.50.1820">
    <property type="entry name" value="alpha/beta hydrolase"/>
    <property type="match status" value="1"/>
</dbReference>
<dbReference type="SUPFAM" id="SSF53474">
    <property type="entry name" value="alpha/beta-Hydrolases"/>
    <property type="match status" value="1"/>
</dbReference>
<dbReference type="EMBL" id="VIAR01000011">
    <property type="protein sequence ID" value="TQD36240.1"/>
    <property type="molecule type" value="Genomic_DNA"/>
</dbReference>
<keyword evidence="1" id="KW-0378">Hydrolase</keyword>
<feature type="domain" description="Peptidase S9 prolyl oligopeptidase catalytic" evidence="3">
    <location>
        <begin position="173"/>
        <end position="342"/>
    </location>
</feature>
<feature type="transmembrane region" description="Helical" evidence="2">
    <location>
        <begin position="6"/>
        <end position="24"/>
    </location>
</feature>
<dbReference type="Proteomes" id="UP000317169">
    <property type="component" value="Unassembled WGS sequence"/>
</dbReference>
<dbReference type="AlphaFoldDB" id="A0A507ZFI6"/>
<dbReference type="OrthoDB" id="9812921at2"/>
<organism evidence="4 5">
    <name type="scientific">Haloflavibacter putidus</name>
    <dbReference type="NCBI Taxonomy" id="2576776"/>
    <lineage>
        <taxon>Bacteria</taxon>
        <taxon>Pseudomonadati</taxon>
        <taxon>Bacteroidota</taxon>
        <taxon>Flavobacteriia</taxon>
        <taxon>Flavobacteriales</taxon>
        <taxon>Flavobacteriaceae</taxon>
        <taxon>Haloflavibacter</taxon>
    </lineage>
</organism>
<keyword evidence="2" id="KW-0472">Membrane</keyword>
<accession>A0A507ZFI6</accession>
<dbReference type="InterPro" id="IPR029058">
    <property type="entry name" value="AB_hydrolase_fold"/>
</dbReference>
<keyword evidence="5" id="KW-1185">Reference proteome</keyword>
<proteinExistence type="predicted"/>
<dbReference type="GO" id="GO:0004252">
    <property type="term" value="F:serine-type endopeptidase activity"/>
    <property type="evidence" value="ECO:0007669"/>
    <property type="project" value="TreeGrafter"/>
</dbReference>
<evidence type="ECO:0000259" key="3">
    <source>
        <dbReference type="Pfam" id="PF00326"/>
    </source>
</evidence>
<dbReference type="GO" id="GO:0006508">
    <property type="term" value="P:proteolysis"/>
    <property type="evidence" value="ECO:0007669"/>
    <property type="project" value="InterPro"/>
</dbReference>
<keyword evidence="2" id="KW-1133">Transmembrane helix</keyword>
<evidence type="ECO:0000313" key="5">
    <source>
        <dbReference type="Proteomes" id="UP000317169"/>
    </source>
</evidence>
<name>A0A507ZFI6_9FLAO</name>
<protein>
    <submittedName>
        <fullName evidence="4">Prolyl oligopeptidase family serine peptidase</fullName>
    </submittedName>
</protein>
<evidence type="ECO:0000256" key="1">
    <source>
        <dbReference type="ARBA" id="ARBA00022801"/>
    </source>
</evidence>
<dbReference type="PANTHER" id="PTHR42776">
    <property type="entry name" value="SERINE PEPTIDASE S9 FAMILY MEMBER"/>
    <property type="match status" value="1"/>
</dbReference>
<sequence>MKVFKVIAIFIGIILIVAIVKFGLPIGEKLYNKYQFEKSLTNTVFDQEIESSAYLKAKSLKDGQIVSKELFQLSEIPPIWNKISANDSLLKKYQHLDKINFSLIVYKSDSLLVSGIIAEPKQNGILPVVIFNRGGNKKVGKSSKGKTLFSLLQVSNLVEEGYIILAPCYREKDEFGGSDINDVLNLIKTTKYLPKADSERIGMAGWSRGGMMTYLALKNSDKIKTAVVINGPTNLSELIKERPEMDWRVCAKLIPNYKDNKKEELEKRSVVYWAEELDKNANLLVVCGTQDKRVNPKQAHLIAEKLAEINYNFTLKEFEADHKFSGKNKELNNFIANWFNKNL</sequence>
<dbReference type="RefSeq" id="WP_141422269.1">
    <property type="nucleotide sequence ID" value="NZ_VIAR01000011.1"/>
</dbReference>
<gene>
    <name evidence="4" type="ORF">FKR84_10520</name>
</gene>
<dbReference type="InterPro" id="IPR001375">
    <property type="entry name" value="Peptidase_S9_cat"/>
</dbReference>
<dbReference type="PANTHER" id="PTHR42776:SF27">
    <property type="entry name" value="DIPEPTIDYL PEPTIDASE FAMILY MEMBER 6"/>
    <property type="match status" value="1"/>
</dbReference>
<evidence type="ECO:0000313" key="4">
    <source>
        <dbReference type="EMBL" id="TQD36240.1"/>
    </source>
</evidence>
<evidence type="ECO:0000256" key="2">
    <source>
        <dbReference type="SAM" id="Phobius"/>
    </source>
</evidence>
<dbReference type="Pfam" id="PF00326">
    <property type="entry name" value="Peptidase_S9"/>
    <property type="match status" value="1"/>
</dbReference>